<dbReference type="GO" id="GO:0005777">
    <property type="term" value="C:peroxisome"/>
    <property type="evidence" value="ECO:0007669"/>
    <property type="project" value="TreeGrafter"/>
</dbReference>
<gene>
    <name evidence="4" type="ORF">NW762_006116</name>
</gene>
<dbReference type="InterPro" id="IPR042099">
    <property type="entry name" value="ANL_N_sf"/>
</dbReference>
<reference evidence="4" key="1">
    <citation type="submission" date="2022-09" db="EMBL/GenBank/DDBJ databases">
        <title>Fusarium specimens isolated from Avocado Roots.</title>
        <authorList>
            <person name="Stajich J."/>
            <person name="Roper C."/>
            <person name="Heimlech-Rivalta G."/>
        </authorList>
    </citation>
    <scope>NUCLEOTIDE SEQUENCE</scope>
    <source>
        <strain evidence="4">CF00136</strain>
    </source>
</reference>
<accession>A0A9W8VE23</accession>
<dbReference type="GO" id="GO:0005811">
    <property type="term" value="C:lipid droplet"/>
    <property type="evidence" value="ECO:0007669"/>
    <property type="project" value="TreeGrafter"/>
</dbReference>
<proteinExistence type="inferred from homology"/>
<dbReference type="GO" id="GO:0005324">
    <property type="term" value="F:long-chain fatty acid transmembrane transporter activity"/>
    <property type="evidence" value="ECO:0007669"/>
    <property type="project" value="TreeGrafter"/>
</dbReference>
<dbReference type="AlphaFoldDB" id="A0A9W8VE23"/>
<evidence type="ECO:0000313" key="4">
    <source>
        <dbReference type="EMBL" id="KAJ4263298.1"/>
    </source>
</evidence>
<comment type="caution">
    <text evidence="4">The sequence shown here is derived from an EMBL/GenBank/DDBJ whole genome shotgun (WGS) entry which is preliminary data.</text>
</comment>
<dbReference type="PANTHER" id="PTHR43107">
    <property type="entry name" value="LONG-CHAIN FATTY ACID TRANSPORT PROTEIN"/>
    <property type="match status" value="1"/>
</dbReference>
<evidence type="ECO:0000259" key="3">
    <source>
        <dbReference type="Pfam" id="PF00501"/>
    </source>
</evidence>
<dbReference type="PANTHER" id="PTHR43107:SF6">
    <property type="entry name" value="ACYL-COA SYNTHETASE FAMILY PROTEIN (CEFD1), PUTATIVE (AFU_ORTHOLOGUE AFUA_6G03630)-RELATED"/>
    <property type="match status" value="1"/>
</dbReference>
<dbReference type="SUPFAM" id="SSF56801">
    <property type="entry name" value="Acetyl-CoA synthetase-like"/>
    <property type="match status" value="1"/>
</dbReference>
<dbReference type="Proteomes" id="UP001152049">
    <property type="component" value="Unassembled WGS sequence"/>
</dbReference>
<evidence type="ECO:0000256" key="1">
    <source>
        <dbReference type="ARBA" id="ARBA00006432"/>
    </source>
</evidence>
<feature type="domain" description="AMP-dependent synthetase/ligase" evidence="3">
    <location>
        <begin position="79"/>
        <end position="207"/>
    </location>
</feature>
<evidence type="ECO:0000313" key="5">
    <source>
        <dbReference type="Proteomes" id="UP001152049"/>
    </source>
</evidence>
<dbReference type="GO" id="GO:0009898">
    <property type="term" value="C:cytoplasmic side of plasma membrane"/>
    <property type="evidence" value="ECO:0007669"/>
    <property type="project" value="TreeGrafter"/>
</dbReference>
<keyword evidence="5" id="KW-1185">Reference proteome</keyword>
<dbReference type="EMBL" id="JAOQAZ010000010">
    <property type="protein sequence ID" value="KAJ4263298.1"/>
    <property type="molecule type" value="Genomic_DNA"/>
</dbReference>
<name>A0A9W8VE23_9HYPO</name>
<dbReference type="OrthoDB" id="5079116at2759"/>
<organism evidence="4 5">
    <name type="scientific">Fusarium torreyae</name>
    <dbReference type="NCBI Taxonomy" id="1237075"/>
    <lineage>
        <taxon>Eukaryota</taxon>
        <taxon>Fungi</taxon>
        <taxon>Dikarya</taxon>
        <taxon>Ascomycota</taxon>
        <taxon>Pezizomycotina</taxon>
        <taxon>Sordariomycetes</taxon>
        <taxon>Hypocreomycetidae</taxon>
        <taxon>Hypocreales</taxon>
        <taxon>Nectriaceae</taxon>
        <taxon>Fusarium</taxon>
    </lineage>
</organism>
<dbReference type="GO" id="GO:0004467">
    <property type="term" value="F:long-chain fatty acid-CoA ligase activity"/>
    <property type="evidence" value="ECO:0007669"/>
    <property type="project" value="TreeGrafter"/>
</dbReference>
<dbReference type="Gene3D" id="3.40.50.12780">
    <property type="entry name" value="N-terminal domain of ligase-like"/>
    <property type="match status" value="1"/>
</dbReference>
<dbReference type="InterPro" id="IPR000873">
    <property type="entry name" value="AMP-dep_synth/lig_dom"/>
</dbReference>
<evidence type="ECO:0000256" key="2">
    <source>
        <dbReference type="ARBA" id="ARBA00022598"/>
    </source>
</evidence>
<protein>
    <recommendedName>
        <fullName evidence="3">AMP-dependent synthetase/ligase domain-containing protein</fullName>
    </recommendedName>
</protein>
<sequence>MEDLLLSGERANPILHQFSNARNQVPSVLAGTLVTGMYLEAKYNFGDDLRVLSKIKRARNAYFQAEKQNRISMWYALSETCKRQWNNRAIWFRERSLTFGALYLEVTQYANWLLEQGVRPGDAVALYMKNCPEFIILWFATVCIGAFPALVNYNLEAETLLHCLEICETKLLLTSADKDCQDRIERWQKSIEAKSIRIINIEETVRQDIARMRLEAPCDSYRDSVTGDTPFCLVFTR</sequence>
<dbReference type="Pfam" id="PF00501">
    <property type="entry name" value="AMP-binding"/>
    <property type="match status" value="1"/>
</dbReference>
<dbReference type="GO" id="GO:0044539">
    <property type="term" value="P:long-chain fatty acid import into cell"/>
    <property type="evidence" value="ECO:0007669"/>
    <property type="project" value="TreeGrafter"/>
</dbReference>
<keyword evidence="2" id="KW-0436">Ligase</keyword>
<comment type="similarity">
    <text evidence="1">Belongs to the ATP-dependent AMP-binding enzyme family.</text>
</comment>